<dbReference type="InterPro" id="IPR011049">
    <property type="entry name" value="Serralysin-like_metalloprot_C"/>
</dbReference>
<proteinExistence type="predicted"/>
<name>A0A0G0URL5_9BACT</name>
<dbReference type="AlphaFoldDB" id="A0A0G0URL5"/>
<comment type="caution">
    <text evidence="1">The sequence shown here is derived from an EMBL/GenBank/DDBJ whole genome shotgun (WGS) entry which is preliminary data.</text>
</comment>
<organism evidence="1 2">
    <name type="scientific">Candidatus Falkowbacteria bacterium GW2011_GWA2_41_14</name>
    <dbReference type="NCBI Taxonomy" id="1618635"/>
    <lineage>
        <taxon>Bacteria</taxon>
        <taxon>Candidatus Falkowiibacteriota</taxon>
    </lineage>
</organism>
<dbReference type="Proteomes" id="UP000034190">
    <property type="component" value="Unassembled WGS sequence"/>
</dbReference>
<dbReference type="PATRIC" id="fig|1618635.3.peg.379"/>
<dbReference type="Gene3D" id="2.150.10.10">
    <property type="entry name" value="Serralysin-like metalloprotease, C-terminal"/>
    <property type="match status" value="1"/>
</dbReference>
<gene>
    <name evidence="1" type="ORF">UU43_C0006G0001</name>
</gene>
<dbReference type="EMBL" id="LCAP01000006">
    <property type="protein sequence ID" value="KKR91424.1"/>
    <property type="molecule type" value="Genomic_DNA"/>
</dbReference>
<evidence type="ECO:0000313" key="1">
    <source>
        <dbReference type="EMBL" id="KKR91424.1"/>
    </source>
</evidence>
<evidence type="ECO:0000313" key="2">
    <source>
        <dbReference type="Proteomes" id="UP000034190"/>
    </source>
</evidence>
<reference evidence="1 2" key="1">
    <citation type="journal article" date="2015" name="Nature">
        <title>rRNA introns, odd ribosomes, and small enigmatic genomes across a large radiation of phyla.</title>
        <authorList>
            <person name="Brown C.T."/>
            <person name="Hug L.A."/>
            <person name="Thomas B.C."/>
            <person name="Sharon I."/>
            <person name="Castelle C.J."/>
            <person name="Singh A."/>
            <person name="Wilkins M.J."/>
            <person name="Williams K.H."/>
            <person name="Banfield J.F."/>
        </authorList>
    </citation>
    <scope>NUCLEOTIDE SEQUENCE [LARGE SCALE GENOMIC DNA]</scope>
</reference>
<protein>
    <submittedName>
        <fullName evidence="1">Uncharacterized protein</fullName>
    </submittedName>
</protein>
<feature type="non-terminal residue" evidence="1">
    <location>
        <position position="1"/>
    </location>
</feature>
<accession>A0A0G0URL5</accession>
<sequence>ANNYAAIFESGNVGIGTVSPTDKLHVEATGDSNIRTKGIGASGRAQIILDSPDGIWQIEDAVSGVGNHPAGALGFTENGVGPRVTFLKGGNVGIGTTAPGAKLDVSAGNLDLDNTTNANQYGVISKNGTRFIHNFNYGNNGTVTTEGQNTFIGENAGNLTMGSTAVNAYEASYNTAVGNGALQANTMGYSNTANGYGSLYSNTIGYYNTANGKGSLRSNTIGYYNTANGANSLFYNTAGYSNTANGLGSLFYNTIGYYNTANGMDSGFNPSNDIAQYRITTDTNMTLLGYGATKNNASQLDNGIAIGAGAQVLASNQAVLGNDNITTTLLKGNVGIGTSSPYAKLSVVGEIVSSYLTATSTTATSTFAGGMSVAGSSGLTVLQNGNVGIGTAGPTQKLDVSVSGTSGPRIRLTNPHATSRNAELMFAYGVTPTQGWELVTDWVGNGGDDFNVAFGGATKVMTFKENGNVGIGEVAPGSKLSVSGGATIGASYDTTAAPSNGMIIEGNVGIGTAEPGAKLDIFAGNLDLDNTTNANQYGVISKNGTRFIHNFNYGNNGTVTTAGQNTFVGEGAGNLTMGSTAVNAYEGSSNTAVGNGALQANTTGYDNTANGYASLYSNTIG</sequence>